<organism evidence="1 2">
    <name type="scientific">Nocardia rhamnosiphila</name>
    <dbReference type="NCBI Taxonomy" id="426716"/>
    <lineage>
        <taxon>Bacteria</taxon>
        <taxon>Bacillati</taxon>
        <taxon>Actinomycetota</taxon>
        <taxon>Actinomycetes</taxon>
        <taxon>Mycobacteriales</taxon>
        <taxon>Nocardiaceae</taxon>
        <taxon>Nocardia</taxon>
    </lineage>
</organism>
<dbReference type="RefSeq" id="WP_356958759.1">
    <property type="nucleotide sequence ID" value="NZ_JBEYBD010000017.1"/>
</dbReference>
<gene>
    <name evidence="1" type="ORF">ABZ510_25630</name>
</gene>
<keyword evidence="2" id="KW-1185">Reference proteome</keyword>
<name>A0ABV2WWF8_9NOCA</name>
<evidence type="ECO:0000313" key="2">
    <source>
        <dbReference type="Proteomes" id="UP001550628"/>
    </source>
</evidence>
<reference evidence="1 2" key="1">
    <citation type="submission" date="2024-06" db="EMBL/GenBank/DDBJ databases">
        <title>The Natural Products Discovery Center: Release of the First 8490 Sequenced Strains for Exploring Actinobacteria Biosynthetic Diversity.</title>
        <authorList>
            <person name="Kalkreuter E."/>
            <person name="Kautsar S.A."/>
            <person name="Yang D."/>
            <person name="Bader C.D."/>
            <person name="Teijaro C.N."/>
            <person name="Fluegel L."/>
            <person name="Davis C.M."/>
            <person name="Simpson J.R."/>
            <person name="Lauterbach L."/>
            <person name="Steele A.D."/>
            <person name="Gui C."/>
            <person name="Meng S."/>
            <person name="Li G."/>
            <person name="Viehrig K."/>
            <person name="Ye F."/>
            <person name="Su P."/>
            <person name="Kiefer A.F."/>
            <person name="Nichols A."/>
            <person name="Cepeda A.J."/>
            <person name="Yan W."/>
            <person name="Fan B."/>
            <person name="Jiang Y."/>
            <person name="Adhikari A."/>
            <person name="Zheng C.-J."/>
            <person name="Schuster L."/>
            <person name="Cowan T.M."/>
            <person name="Smanski M.J."/>
            <person name="Chevrette M.G."/>
            <person name="De Carvalho L.P.S."/>
            <person name="Shen B."/>
        </authorList>
    </citation>
    <scope>NUCLEOTIDE SEQUENCE [LARGE SCALE GENOMIC DNA]</scope>
    <source>
        <strain evidence="1 2">NPDC019708</strain>
    </source>
</reference>
<accession>A0ABV2WWF8</accession>
<proteinExistence type="predicted"/>
<protein>
    <submittedName>
        <fullName evidence="1">Uncharacterized protein</fullName>
    </submittedName>
</protein>
<dbReference type="Proteomes" id="UP001550628">
    <property type="component" value="Unassembled WGS sequence"/>
</dbReference>
<evidence type="ECO:0000313" key="1">
    <source>
        <dbReference type="EMBL" id="MEU1955230.1"/>
    </source>
</evidence>
<sequence>MDDDNRQVWQITVGLGVPEATVDAGDTEGIHPIALVLEESAHKIRGVNRIPCYTEFGPVVDVMSFAQRSLGDAYDPATAPVECSLAVYATDEELDELVHAVVEDLGVDKDGYSSSAGKKVTLGLRPISLEDPESSFYQHLVDQYTDQFQQRPE</sequence>
<comment type="caution">
    <text evidence="1">The sequence shown here is derived from an EMBL/GenBank/DDBJ whole genome shotgun (WGS) entry which is preliminary data.</text>
</comment>
<dbReference type="EMBL" id="JBEYBF010000021">
    <property type="protein sequence ID" value="MEU1955230.1"/>
    <property type="molecule type" value="Genomic_DNA"/>
</dbReference>